<dbReference type="PANTHER" id="PTHR47197:SF3">
    <property type="entry name" value="DIHYDRO-HEME D1 DEHYDROGENASE"/>
    <property type="match status" value="1"/>
</dbReference>
<comment type="caution">
    <text evidence="1">The sequence shown here is derived from an EMBL/GenBank/DDBJ whole genome shotgun (WGS) entry which is preliminary data.</text>
</comment>
<gene>
    <name evidence="1" type="ORF">DI598_15460</name>
</gene>
<evidence type="ECO:0000313" key="2">
    <source>
        <dbReference type="Proteomes" id="UP000249645"/>
    </source>
</evidence>
<organism evidence="1 2">
    <name type="scientific">Pseudopedobacter saltans</name>
    <dbReference type="NCBI Taxonomy" id="151895"/>
    <lineage>
        <taxon>Bacteria</taxon>
        <taxon>Pseudomonadati</taxon>
        <taxon>Bacteroidota</taxon>
        <taxon>Sphingobacteriia</taxon>
        <taxon>Sphingobacteriales</taxon>
        <taxon>Sphingobacteriaceae</taxon>
        <taxon>Pseudopedobacter</taxon>
    </lineage>
</organism>
<reference evidence="1 2" key="1">
    <citation type="submission" date="2017-11" db="EMBL/GenBank/DDBJ databases">
        <title>Infants hospitalized years apart are colonized by the same room-sourced microbial strains.</title>
        <authorList>
            <person name="Brooks B."/>
            <person name="Olm M.R."/>
            <person name="Firek B.A."/>
            <person name="Baker R."/>
            <person name="Thomas B.C."/>
            <person name="Morowitz M.J."/>
            <person name="Banfield J.F."/>
        </authorList>
    </citation>
    <scope>NUCLEOTIDE SEQUENCE [LARGE SCALE GENOMIC DNA]</scope>
    <source>
        <strain evidence="1">S2_009_000_R2_76</strain>
    </source>
</reference>
<dbReference type="InterPro" id="IPR051200">
    <property type="entry name" value="Host-pathogen_enzymatic-act"/>
</dbReference>
<dbReference type="Proteomes" id="UP000249645">
    <property type="component" value="Unassembled WGS sequence"/>
</dbReference>
<feature type="non-terminal residue" evidence="1">
    <location>
        <position position="1"/>
    </location>
</feature>
<dbReference type="AlphaFoldDB" id="A0A2W5GNV1"/>
<dbReference type="InterPro" id="IPR015943">
    <property type="entry name" value="WD40/YVTN_repeat-like_dom_sf"/>
</dbReference>
<dbReference type="PANTHER" id="PTHR47197">
    <property type="entry name" value="PROTEIN NIRF"/>
    <property type="match status" value="1"/>
</dbReference>
<dbReference type="Gene3D" id="2.130.10.10">
    <property type="entry name" value="YVTN repeat-like/Quinoprotein amine dehydrogenase"/>
    <property type="match status" value="1"/>
</dbReference>
<evidence type="ECO:0008006" key="3">
    <source>
        <dbReference type="Google" id="ProtNLM"/>
    </source>
</evidence>
<accession>A0A2W5GNV1</accession>
<dbReference type="SUPFAM" id="SSF51004">
    <property type="entry name" value="C-terminal (heme d1) domain of cytochrome cd1-nitrite reductase"/>
    <property type="match status" value="1"/>
</dbReference>
<protein>
    <recommendedName>
        <fullName evidence="3">YncE family protein</fullName>
    </recommendedName>
</protein>
<sequence>TDNKLWFTAQGSKSIGRYNPKIDRLHWSMGTGQNITHLLYVKKDAKQIYATNVESGTVSILEEKLVQPMVPPTGKLPPNAKPRLDWNQTLIPVGIGAEGFAVTPDEKELWTIKPDGSIVIINLPDKKIDQTINSKVLGLHRIGFSNNGKIAIIVSVRTGDLLVYDVTNRKEIKQLHIGQGAGIMIDEKENLAYISCTPNNYTIVFDINKLKVIKKLEYGDRPDGMAIAEWND</sequence>
<name>A0A2W5GNV1_9SPHI</name>
<dbReference type="InterPro" id="IPR011048">
    <property type="entry name" value="Haem_d1_sf"/>
</dbReference>
<proteinExistence type="predicted"/>
<evidence type="ECO:0000313" key="1">
    <source>
        <dbReference type="EMBL" id="PZP43709.1"/>
    </source>
</evidence>
<dbReference type="EMBL" id="QFOI01000357">
    <property type="protein sequence ID" value="PZP43709.1"/>
    <property type="molecule type" value="Genomic_DNA"/>
</dbReference>